<dbReference type="SUPFAM" id="SSF51569">
    <property type="entry name" value="Aldolase"/>
    <property type="match status" value="1"/>
</dbReference>
<reference evidence="3 4" key="1">
    <citation type="submission" date="2018-06" db="EMBL/GenBank/DDBJ databases">
        <authorList>
            <consortium name="Pathogen Informatics"/>
            <person name="Doyle S."/>
        </authorList>
    </citation>
    <scope>NUCLEOTIDE SEQUENCE [LARGE SCALE GENOMIC DNA]</scope>
    <source>
        <strain evidence="3 4">NCTC10821</strain>
    </source>
</reference>
<evidence type="ECO:0000256" key="2">
    <source>
        <dbReference type="PIRNR" id="PIRNR001365"/>
    </source>
</evidence>
<gene>
    <name evidence="3" type="primary">dapA_3</name>
    <name evidence="3" type="ORF">NCTC10821_02697</name>
</gene>
<dbReference type="InterPro" id="IPR002220">
    <property type="entry name" value="DapA-like"/>
</dbReference>
<keyword evidence="1 2" id="KW-0456">Lyase</keyword>
<dbReference type="PIRSF" id="PIRSF001365">
    <property type="entry name" value="DHDPS"/>
    <property type="match status" value="1"/>
</dbReference>
<dbReference type="Proteomes" id="UP000254978">
    <property type="component" value="Unassembled WGS sequence"/>
</dbReference>
<proteinExistence type="inferred from homology"/>
<dbReference type="OrthoDB" id="8995637at2"/>
<dbReference type="InterPro" id="IPR013785">
    <property type="entry name" value="Aldolase_TIM"/>
</dbReference>
<organism evidence="3 4">
    <name type="scientific">Mycolicibacterium tokaiense</name>
    <dbReference type="NCBI Taxonomy" id="39695"/>
    <lineage>
        <taxon>Bacteria</taxon>
        <taxon>Bacillati</taxon>
        <taxon>Actinomycetota</taxon>
        <taxon>Actinomycetes</taxon>
        <taxon>Mycobacteriales</taxon>
        <taxon>Mycobacteriaceae</taxon>
        <taxon>Mycolicibacterium</taxon>
    </lineage>
</organism>
<dbReference type="EC" id="4.3.3.7" evidence="3"/>
<keyword evidence="4" id="KW-1185">Reference proteome</keyword>
<dbReference type="EMBL" id="UGQT01000001">
    <property type="protein sequence ID" value="STZ59174.1"/>
    <property type="molecule type" value="Genomic_DNA"/>
</dbReference>
<dbReference type="AlphaFoldDB" id="A0A378TF82"/>
<dbReference type="CDD" id="cd00408">
    <property type="entry name" value="DHDPS-like"/>
    <property type="match status" value="1"/>
</dbReference>
<dbReference type="PANTHER" id="PTHR12128:SF38">
    <property type="entry name" value="DIHYDRODIPICOLINATE SYNTHETASE FAMILY PROTEIN (AFU_ORTHOLOGUE AFUA_6G00110)"/>
    <property type="match status" value="1"/>
</dbReference>
<dbReference type="Pfam" id="PF00701">
    <property type="entry name" value="DHDPS"/>
    <property type="match status" value="1"/>
</dbReference>
<sequence length="310" mass="33368">MSAPNLRGLTPAIVTPFDDQGDVDLDSLVSYVSWLKSIPGVVAVVLNSHAGEGSALTSDERALIVRTVKSEFPDLHVVAGIIGDGTRLAAGEAERAAAAGADSALIFPPPSANRFGFQDGSVQDRFKAVWSASSLPMIAFQFPNITKATFNLPLLLELCALDGVFALKDGGRDMIRWDVEVPVIRANFPELQILTCQDEFLLHTMWESDGALVGFGALIPELLVEELTLAKAHDYTGAKAVHDKILPITKAVYHRASHIESTPAMKLGLVDRGILRSANVRSPIMPLEDVARESIRRAMIAADIELPVVV</sequence>
<evidence type="ECO:0000313" key="4">
    <source>
        <dbReference type="Proteomes" id="UP000254978"/>
    </source>
</evidence>
<protein>
    <submittedName>
        <fullName evidence="3">Dihydrodipicolinate synthase</fullName>
        <ecNumber evidence="3">4.3.3.7</ecNumber>
    </submittedName>
</protein>
<accession>A0A378TF82</accession>
<dbReference type="SMART" id="SM01130">
    <property type="entry name" value="DHDPS"/>
    <property type="match status" value="1"/>
</dbReference>
<dbReference type="GO" id="GO:0008840">
    <property type="term" value="F:4-hydroxy-tetrahydrodipicolinate synthase activity"/>
    <property type="evidence" value="ECO:0007669"/>
    <property type="project" value="UniProtKB-EC"/>
</dbReference>
<dbReference type="Gene3D" id="3.20.20.70">
    <property type="entry name" value="Aldolase class I"/>
    <property type="match status" value="1"/>
</dbReference>
<evidence type="ECO:0000256" key="1">
    <source>
        <dbReference type="ARBA" id="ARBA00023239"/>
    </source>
</evidence>
<name>A0A378TF82_9MYCO</name>
<comment type="similarity">
    <text evidence="2">Belongs to the DapA family.</text>
</comment>
<dbReference type="PANTHER" id="PTHR12128">
    <property type="entry name" value="DIHYDRODIPICOLINATE SYNTHASE"/>
    <property type="match status" value="1"/>
</dbReference>
<evidence type="ECO:0000313" key="3">
    <source>
        <dbReference type="EMBL" id="STZ59174.1"/>
    </source>
</evidence>
<dbReference type="RefSeq" id="WP_115278778.1">
    <property type="nucleotide sequence ID" value="NZ_AP022600.1"/>
</dbReference>